<gene>
    <name evidence="3" type="ORF">HNP33_002846</name>
</gene>
<evidence type="ECO:0000256" key="2">
    <source>
        <dbReference type="SAM" id="Phobius"/>
    </source>
</evidence>
<keyword evidence="2" id="KW-1133">Transmembrane helix</keyword>
<keyword evidence="2" id="KW-0812">Transmembrane</keyword>
<proteinExistence type="predicted"/>
<feature type="transmembrane region" description="Helical" evidence="2">
    <location>
        <begin position="33"/>
        <end position="55"/>
    </location>
</feature>
<dbReference type="Proteomes" id="UP000562492">
    <property type="component" value="Unassembled WGS sequence"/>
</dbReference>
<evidence type="ECO:0000313" key="3">
    <source>
        <dbReference type="EMBL" id="MBB6578747.1"/>
    </source>
</evidence>
<dbReference type="EMBL" id="JACHKZ010000018">
    <property type="protein sequence ID" value="MBB6578747.1"/>
    <property type="molecule type" value="Genomic_DNA"/>
</dbReference>
<dbReference type="RefSeq" id="WP_184709522.1">
    <property type="nucleotide sequence ID" value="NZ_JACHKZ010000018.1"/>
</dbReference>
<keyword evidence="1" id="KW-0175">Coiled coil</keyword>
<name>A0ABR6RI14_9BURK</name>
<protein>
    <submittedName>
        <fullName evidence="3">Uncharacterized protein</fullName>
    </submittedName>
</protein>
<evidence type="ECO:0000313" key="4">
    <source>
        <dbReference type="Proteomes" id="UP000562492"/>
    </source>
</evidence>
<evidence type="ECO:0000256" key="1">
    <source>
        <dbReference type="SAM" id="Coils"/>
    </source>
</evidence>
<accession>A0ABR6RI14</accession>
<comment type="caution">
    <text evidence="3">The sequence shown here is derived from an EMBL/GenBank/DDBJ whole genome shotgun (WGS) entry which is preliminary data.</text>
</comment>
<feature type="transmembrane region" description="Helical" evidence="2">
    <location>
        <begin position="121"/>
        <end position="140"/>
    </location>
</feature>
<keyword evidence="2" id="KW-0472">Membrane</keyword>
<sequence>MIFVLSVCGVGYATLELLGVIQMKDVSAATKLLLTRLGVLFAYVGALLAGLQFYWDARAERIAAEAEQKRNRAQRDNDLLRSLGDELQKEYQAILDRNDTEARLAEAELKGTSLYLRNKNWLGKVALVGVFLGAVLQIMGST</sequence>
<reference evidence="3 4" key="1">
    <citation type="submission" date="2020-08" db="EMBL/GenBank/DDBJ databases">
        <title>Functional genomics of gut bacteria from endangered species of beetles.</title>
        <authorList>
            <person name="Carlos-Shanley C."/>
        </authorList>
    </citation>
    <scope>NUCLEOTIDE SEQUENCE [LARGE SCALE GENOMIC DNA]</scope>
    <source>
        <strain evidence="3 4">S00124</strain>
    </source>
</reference>
<organism evidence="3 4">
    <name type="scientific">Comamonas odontotermitis</name>
    <dbReference type="NCBI Taxonomy" id="379895"/>
    <lineage>
        <taxon>Bacteria</taxon>
        <taxon>Pseudomonadati</taxon>
        <taxon>Pseudomonadota</taxon>
        <taxon>Betaproteobacteria</taxon>
        <taxon>Burkholderiales</taxon>
        <taxon>Comamonadaceae</taxon>
        <taxon>Comamonas</taxon>
    </lineage>
</organism>
<keyword evidence="4" id="KW-1185">Reference proteome</keyword>
<feature type="coiled-coil region" evidence="1">
    <location>
        <begin position="56"/>
        <end position="90"/>
    </location>
</feature>